<reference evidence="3 4" key="1">
    <citation type="journal article" date="2014" name="Curr. Biol.">
        <title>The genome of the clonal raider ant Cerapachys biroi.</title>
        <authorList>
            <person name="Oxley P.R."/>
            <person name="Ji L."/>
            <person name="Fetter-Pruneda I."/>
            <person name="McKenzie S.K."/>
            <person name="Li C."/>
            <person name="Hu H."/>
            <person name="Zhang G."/>
            <person name="Kronauer D.J."/>
        </authorList>
    </citation>
    <scope>NUCLEOTIDE SEQUENCE [LARGE SCALE GENOMIC DNA]</scope>
</reference>
<protein>
    <submittedName>
        <fullName evidence="3">28S ribosomal protein S18a, mitochondrial</fullName>
    </submittedName>
</protein>
<dbReference type="Proteomes" id="UP000053097">
    <property type="component" value="Unassembled WGS sequence"/>
</dbReference>
<name>A0A026WMG1_OOCBI</name>
<dbReference type="Gene3D" id="4.10.640.10">
    <property type="entry name" value="Ribosomal protein S18"/>
    <property type="match status" value="1"/>
</dbReference>
<dbReference type="GO" id="GO:0003735">
    <property type="term" value="F:structural constituent of ribosome"/>
    <property type="evidence" value="ECO:0007669"/>
    <property type="project" value="InterPro"/>
</dbReference>
<gene>
    <name evidence="3" type="ORF">X777_01821</name>
</gene>
<dbReference type="GO" id="GO:0005763">
    <property type="term" value="C:mitochondrial small ribosomal subunit"/>
    <property type="evidence" value="ECO:0007669"/>
    <property type="project" value="TreeGrafter"/>
</dbReference>
<proteinExistence type="predicted"/>
<dbReference type="OrthoDB" id="10054543at2759"/>
<keyword evidence="1 3" id="KW-0689">Ribosomal protein</keyword>
<dbReference type="InterPro" id="IPR001648">
    <property type="entry name" value="Ribosomal_bS18"/>
</dbReference>
<keyword evidence="2" id="KW-0687">Ribonucleoprotein</keyword>
<dbReference type="PANTHER" id="PTHR13479">
    <property type="entry name" value="30S RIBOSOMAL PROTEIN S18"/>
    <property type="match status" value="1"/>
</dbReference>
<dbReference type="SUPFAM" id="SSF46911">
    <property type="entry name" value="Ribosomal protein S18"/>
    <property type="match status" value="1"/>
</dbReference>
<dbReference type="OMA" id="ACQTKFC"/>
<sequence>MAAVYQFVKQFGKNISSLQSNRSISLSATTRIKEIIEKKEGNTLTIEGTFVPHKKEHLLLKNESKACPVCAAGLHIKHTDVLILNQFVRSNGTMLPRRLTGLCQIQQKKMNIMVTMAQKAGLMPNLAPEKSKKDPKRRRDWKKFNTYYDEKTIKFYYNKR</sequence>
<evidence type="ECO:0000256" key="1">
    <source>
        <dbReference type="ARBA" id="ARBA00022980"/>
    </source>
</evidence>
<keyword evidence="4" id="KW-1185">Reference proteome</keyword>
<evidence type="ECO:0000313" key="3">
    <source>
        <dbReference type="EMBL" id="EZA57215.1"/>
    </source>
</evidence>
<dbReference type="STRING" id="2015173.A0A026WMG1"/>
<evidence type="ECO:0000313" key="4">
    <source>
        <dbReference type="Proteomes" id="UP000053097"/>
    </source>
</evidence>
<dbReference type="InterPro" id="IPR036870">
    <property type="entry name" value="Ribosomal_bS18_sf"/>
</dbReference>
<dbReference type="GO" id="GO:0070181">
    <property type="term" value="F:small ribosomal subunit rRNA binding"/>
    <property type="evidence" value="ECO:0007669"/>
    <property type="project" value="TreeGrafter"/>
</dbReference>
<dbReference type="EMBL" id="KK107152">
    <property type="protein sequence ID" value="EZA57215.1"/>
    <property type="molecule type" value="Genomic_DNA"/>
</dbReference>
<evidence type="ECO:0000256" key="2">
    <source>
        <dbReference type="ARBA" id="ARBA00023274"/>
    </source>
</evidence>
<dbReference type="AlphaFoldDB" id="A0A026WMG1"/>
<dbReference type="PANTHER" id="PTHR13479:SF66">
    <property type="entry name" value="LARGE RIBOSOMAL SUBUNIT PROTEIN ML66"/>
    <property type="match status" value="1"/>
</dbReference>
<accession>A0A026WMG1</accession>
<organism evidence="3 4">
    <name type="scientific">Ooceraea biroi</name>
    <name type="common">Clonal raider ant</name>
    <name type="synonym">Cerapachys biroi</name>
    <dbReference type="NCBI Taxonomy" id="2015173"/>
    <lineage>
        <taxon>Eukaryota</taxon>
        <taxon>Metazoa</taxon>
        <taxon>Ecdysozoa</taxon>
        <taxon>Arthropoda</taxon>
        <taxon>Hexapoda</taxon>
        <taxon>Insecta</taxon>
        <taxon>Pterygota</taxon>
        <taxon>Neoptera</taxon>
        <taxon>Endopterygota</taxon>
        <taxon>Hymenoptera</taxon>
        <taxon>Apocrita</taxon>
        <taxon>Aculeata</taxon>
        <taxon>Formicoidea</taxon>
        <taxon>Formicidae</taxon>
        <taxon>Dorylinae</taxon>
        <taxon>Ooceraea</taxon>
    </lineage>
</organism>
<dbReference type="Pfam" id="PF01084">
    <property type="entry name" value="Ribosomal_S18"/>
    <property type="match status" value="1"/>
</dbReference>
<dbReference type="GO" id="GO:0032543">
    <property type="term" value="P:mitochondrial translation"/>
    <property type="evidence" value="ECO:0007669"/>
    <property type="project" value="TreeGrafter"/>
</dbReference>